<sequence length="138" mass="16511">MEENQEKTNDYADYNGGVDHFMNDIEKAANSFLAAVKNSSEYQRYQKARSEIRQYPEKVQKLYEFKKRNYELQNSGDRIDLFSELDQLQKEYNEFRNDAVWNYLEAESTVCKMIRQINWMLAENLEIETVLPDDERQG</sequence>
<dbReference type="InterPro" id="IPR023378">
    <property type="entry name" value="YheA/YmcA-like_dom_sf"/>
</dbReference>
<dbReference type="Pfam" id="PF06133">
    <property type="entry name" value="Com_YlbF"/>
    <property type="match status" value="1"/>
</dbReference>
<accession>A0ABT2TMD3</accession>
<evidence type="ECO:0000313" key="1">
    <source>
        <dbReference type="EMBL" id="MCU6763388.1"/>
    </source>
</evidence>
<reference evidence="1 2" key="1">
    <citation type="journal article" date="2021" name="ISME Commun">
        <title>Automated analysis of genomic sequences facilitates high-throughput and comprehensive description of bacteria.</title>
        <authorList>
            <person name="Hitch T.C.A."/>
        </authorList>
    </citation>
    <scope>NUCLEOTIDE SEQUENCE [LARGE SCALE GENOMIC DNA]</scope>
    <source>
        <strain evidence="1 2">Sanger_109</strain>
    </source>
</reference>
<name>A0ABT2TMD3_9FIRM</name>
<evidence type="ECO:0000313" key="2">
    <source>
        <dbReference type="Proteomes" id="UP001652442"/>
    </source>
</evidence>
<dbReference type="EMBL" id="JAOQJQ010000007">
    <property type="protein sequence ID" value="MCU6763388.1"/>
    <property type="molecule type" value="Genomic_DNA"/>
</dbReference>
<comment type="caution">
    <text evidence="1">The sequence shown here is derived from an EMBL/GenBank/DDBJ whole genome shotgun (WGS) entry which is preliminary data.</text>
</comment>
<dbReference type="Gene3D" id="1.20.1500.10">
    <property type="entry name" value="YheA/YmcA-like"/>
    <property type="match status" value="1"/>
</dbReference>
<proteinExistence type="predicted"/>
<gene>
    <name evidence="1" type="ORF">OCV88_13825</name>
</gene>
<dbReference type="SUPFAM" id="SSF158622">
    <property type="entry name" value="YheA/YmcA-like"/>
    <property type="match status" value="1"/>
</dbReference>
<organism evidence="1 2">
    <name type="scientific">Brotonthovivens ammoniilytica</name>
    <dbReference type="NCBI Taxonomy" id="2981725"/>
    <lineage>
        <taxon>Bacteria</taxon>
        <taxon>Bacillati</taxon>
        <taxon>Bacillota</taxon>
        <taxon>Clostridia</taxon>
        <taxon>Lachnospirales</taxon>
        <taxon>Lachnospiraceae</taxon>
        <taxon>Brotonthovivens</taxon>
    </lineage>
</organism>
<dbReference type="InterPro" id="IPR010368">
    <property type="entry name" value="Com_YlbF"/>
</dbReference>
<dbReference type="RefSeq" id="WP_158426035.1">
    <property type="nucleotide sequence ID" value="NZ_JAOQJQ010000007.1"/>
</dbReference>
<protein>
    <submittedName>
        <fullName evidence="1">YlbF family regulator</fullName>
    </submittedName>
</protein>
<dbReference type="Proteomes" id="UP001652442">
    <property type="component" value="Unassembled WGS sequence"/>
</dbReference>
<keyword evidence="2" id="KW-1185">Reference proteome</keyword>